<evidence type="ECO:0000313" key="14">
    <source>
        <dbReference type="Proteomes" id="UP000092498"/>
    </source>
</evidence>
<dbReference type="Proteomes" id="UP000092498">
    <property type="component" value="Chromosome"/>
</dbReference>
<proteinExistence type="predicted"/>
<keyword evidence="14" id="KW-1185">Reference proteome</keyword>
<dbReference type="CDD" id="cd07185">
    <property type="entry name" value="OmpA_C-like"/>
    <property type="match status" value="1"/>
</dbReference>
<dbReference type="InterPro" id="IPR011250">
    <property type="entry name" value="OMP/PagP_B-barrel"/>
</dbReference>
<evidence type="ECO:0000256" key="1">
    <source>
        <dbReference type="ARBA" id="ARBA00004571"/>
    </source>
</evidence>
<protein>
    <recommendedName>
        <fullName evidence="12">OmpA-like domain-containing protein</fullName>
    </recommendedName>
</protein>
<dbReference type="InterPro" id="IPR006664">
    <property type="entry name" value="OMP_bac"/>
</dbReference>
<keyword evidence="4" id="KW-0812">Transmembrane</keyword>
<dbReference type="Pfam" id="PF00691">
    <property type="entry name" value="OmpA"/>
    <property type="match status" value="1"/>
</dbReference>
<evidence type="ECO:0000259" key="12">
    <source>
        <dbReference type="PROSITE" id="PS51123"/>
    </source>
</evidence>
<feature type="domain" description="OmpA-like" evidence="12">
    <location>
        <begin position="242"/>
        <end position="358"/>
    </location>
</feature>
<dbReference type="InterPro" id="IPR050330">
    <property type="entry name" value="Bact_OuterMem_StrucFunc"/>
</dbReference>
<dbReference type="GO" id="GO:0046930">
    <property type="term" value="C:pore complex"/>
    <property type="evidence" value="ECO:0007669"/>
    <property type="project" value="UniProtKB-KW"/>
</dbReference>
<dbReference type="PANTHER" id="PTHR30329:SF21">
    <property type="entry name" value="LIPOPROTEIN YIAD-RELATED"/>
    <property type="match status" value="1"/>
</dbReference>
<dbReference type="PANTHER" id="PTHR30329">
    <property type="entry name" value="STATOR ELEMENT OF FLAGELLAR MOTOR COMPLEX"/>
    <property type="match status" value="1"/>
</dbReference>
<dbReference type="FunCoup" id="A0A1B1AE68">
    <property type="interactions" value="149"/>
</dbReference>
<feature type="chain" id="PRO_5008518641" description="OmpA-like domain-containing protein" evidence="11">
    <location>
        <begin position="28"/>
        <end position="358"/>
    </location>
</feature>
<evidence type="ECO:0000256" key="5">
    <source>
        <dbReference type="ARBA" id="ARBA00022729"/>
    </source>
</evidence>
<evidence type="ECO:0000256" key="4">
    <source>
        <dbReference type="ARBA" id="ARBA00022692"/>
    </source>
</evidence>
<dbReference type="AlphaFoldDB" id="A0A1B1AE68"/>
<evidence type="ECO:0000256" key="6">
    <source>
        <dbReference type="ARBA" id="ARBA00023065"/>
    </source>
</evidence>
<comment type="subcellular location">
    <subcellularLocation>
        <location evidence="1">Cell outer membrane</location>
        <topology evidence="1">Multi-pass membrane protein</topology>
    </subcellularLocation>
</comment>
<dbReference type="InParanoid" id="A0A1B1AE68"/>
<keyword evidence="3" id="KW-1134">Transmembrane beta strand</keyword>
<evidence type="ECO:0000256" key="2">
    <source>
        <dbReference type="ARBA" id="ARBA00022448"/>
    </source>
</evidence>
<feature type="signal peptide" evidence="11">
    <location>
        <begin position="1"/>
        <end position="27"/>
    </location>
</feature>
<dbReference type="InterPro" id="IPR006665">
    <property type="entry name" value="OmpA-like"/>
</dbReference>
<dbReference type="GO" id="GO:0009279">
    <property type="term" value="C:cell outer membrane"/>
    <property type="evidence" value="ECO:0007669"/>
    <property type="project" value="UniProtKB-SubCell"/>
</dbReference>
<dbReference type="EMBL" id="CP013244">
    <property type="protein sequence ID" value="ANP44850.1"/>
    <property type="molecule type" value="Genomic_DNA"/>
</dbReference>
<dbReference type="Gene3D" id="2.40.160.20">
    <property type="match status" value="1"/>
</dbReference>
<accession>A0A1B1AE68</accession>
<dbReference type="PROSITE" id="PS51123">
    <property type="entry name" value="OMPA_2"/>
    <property type="match status" value="1"/>
</dbReference>
<evidence type="ECO:0000256" key="3">
    <source>
        <dbReference type="ARBA" id="ARBA00022452"/>
    </source>
</evidence>
<dbReference type="InterPro" id="IPR036737">
    <property type="entry name" value="OmpA-like_sf"/>
</dbReference>
<dbReference type="STRING" id="1759059.ATE48_02375"/>
<evidence type="ECO:0000256" key="9">
    <source>
        <dbReference type="ARBA" id="ARBA00023237"/>
    </source>
</evidence>
<dbReference type="SUPFAM" id="SSF103088">
    <property type="entry name" value="OmpA-like"/>
    <property type="match status" value="1"/>
</dbReference>
<dbReference type="InterPro" id="IPR027385">
    <property type="entry name" value="Beta-barrel_OMP"/>
</dbReference>
<keyword evidence="7" id="KW-0626">Porin</keyword>
<gene>
    <name evidence="13" type="ORF">ATE48_02375</name>
</gene>
<keyword evidence="2" id="KW-0813">Transport</keyword>
<dbReference type="PRINTS" id="PR01021">
    <property type="entry name" value="OMPADOMAIN"/>
</dbReference>
<keyword evidence="5 11" id="KW-0732">Signal</keyword>
<dbReference type="Pfam" id="PF13505">
    <property type="entry name" value="OMP_b-brl"/>
    <property type="match status" value="1"/>
</dbReference>
<name>A0A1B1AE68_9PROT</name>
<keyword evidence="8 10" id="KW-0472">Membrane</keyword>
<dbReference type="KEGG" id="cbot:ATE48_02375"/>
<keyword evidence="9" id="KW-0998">Cell outer membrane</keyword>
<organism evidence="13 14">
    <name type="scientific">Candidatus Viadribacter manganicus</name>
    <dbReference type="NCBI Taxonomy" id="1759059"/>
    <lineage>
        <taxon>Bacteria</taxon>
        <taxon>Pseudomonadati</taxon>
        <taxon>Pseudomonadota</taxon>
        <taxon>Alphaproteobacteria</taxon>
        <taxon>Hyphomonadales</taxon>
        <taxon>Hyphomonadaceae</taxon>
        <taxon>Candidatus Viadribacter</taxon>
    </lineage>
</organism>
<evidence type="ECO:0000256" key="10">
    <source>
        <dbReference type="PROSITE-ProRule" id="PRU00473"/>
    </source>
</evidence>
<evidence type="ECO:0000256" key="11">
    <source>
        <dbReference type="SAM" id="SignalP"/>
    </source>
</evidence>
<evidence type="ECO:0000256" key="7">
    <source>
        <dbReference type="ARBA" id="ARBA00023114"/>
    </source>
</evidence>
<sequence length="358" mass="38125">MKMSSKLKRALALAALLAAGGTGVANATEGWYGRGDVGWSFDGEIDLGTDTGAYNWGDSVLEHDWSQHLGLGYAFSNGFRLEGELGHRFNQIEPTGAIDAGGDVHAWSAMANLFYDFNRGGALEPYIGIGVGAARINQGANDHVPPPTFSVDGEDTVLAYQGLVGFAVGLGEQWDLDVGYRYFVADSAEADVTHGASPFTTESDYEHQALTVGLRYQFAAPAAPPVVQPPVVQPPVQPPVQQPVACPTSEFVVYFEWDRSNLNQAALETIDAAVNRARQCNVGGVVVVGHTDTSGSPTYNQGLSERRASVVRDALVARGIAAGSIQSQARGESDLARATRDGVREPLNRRTAVTISFR</sequence>
<keyword evidence="6" id="KW-0406">Ion transport</keyword>
<dbReference type="GO" id="GO:0015288">
    <property type="term" value="F:porin activity"/>
    <property type="evidence" value="ECO:0007669"/>
    <property type="project" value="UniProtKB-KW"/>
</dbReference>
<dbReference type="Gene3D" id="3.30.1330.60">
    <property type="entry name" value="OmpA-like domain"/>
    <property type="match status" value="1"/>
</dbReference>
<evidence type="ECO:0000256" key="8">
    <source>
        <dbReference type="ARBA" id="ARBA00023136"/>
    </source>
</evidence>
<evidence type="ECO:0000313" key="13">
    <source>
        <dbReference type="EMBL" id="ANP44850.1"/>
    </source>
</evidence>
<dbReference type="GO" id="GO:0006811">
    <property type="term" value="P:monoatomic ion transport"/>
    <property type="evidence" value="ECO:0007669"/>
    <property type="project" value="UniProtKB-KW"/>
</dbReference>
<reference evidence="13 14" key="1">
    <citation type="submission" date="2015-11" db="EMBL/GenBank/DDBJ databases">
        <title>Whole-Genome Sequence of Candidatus Oderbacter manganicum from the National Park Lower Oder Valley, Germany.</title>
        <authorList>
            <person name="Braun B."/>
            <person name="Liere K."/>
            <person name="Szewzyk U."/>
        </authorList>
    </citation>
    <scope>NUCLEOTIDE SEQUENCE [LARGE SCALE GENOMIC DNA]</scope>
    <source>
        <strain evidence="13 14">OTSz_A_272</strain>
    </source>
</reference>
<dbReference type="SUPFAM" id="SSF56925">
    <property type="entry name" value="OMPA-like"/>
    <property type="match status" value="1"/>
</dbReference>